<organism evidence="1 2">
    <name type="scientific">Nocardioides panacisoli</name>
    <dbReference type="NCBI Taxonomy" id="627624"/>
    <lineage>
        <taxon>Bacteria</taxon>
        <taxon>Bacillati</taxon>
        <taxon>Actinomycetota</taxon>
        <taxon>Actinomycetes</taxon>
        <taxon>Propionibacteriales</taxon>
        <taxon>Nocardioidaceae</taxon>
        <taxon>Nocardioides</taxon>
    </lineage>
</organism>
<accession>A0ABP7I127</accession>
<comment type="caution">
    <text evidence="1">The sequence shown here is derived from an EMBL/GenBank/DDBJ whole genome shotgun (WGS) entry which is preliminary data.</text>
</comment>
<evidence type="ECO:0000313" key="1">
    <source>
        <dbReference type="EMBL" id="GAA3809245.1"/>
    </source>
</evidence>
<sequence length="95" mass="10332">MQPSTGPDFEPGPETTLEALYALLPETEEIDLAAELHAEQFATWARSLFHDALPLDPVEEYDDRPHAPEEGEEPPTVGQALGLLEHILGATTIGD</sequence>
<dbReference type="Proteomes" id="UP001501821">
    <property type="component" value="Unassembled WGS sequence"/>
</dbReference>
<proteinExistence type="predicted"/>
<reference evidence="2" key="1">
    <citation type="journal article" date="2019" name="Int. J. Syst. Evol. Microbiol.">
        <title>The Global Catalogue of Microorganisms (GCM) 10K type strain sequencing project: providing services to taxonomists for standard genome sequencing and annotation.</title>
        <authorList>
            <consortium name="The Broad Institute Genomics Platform"/>
            <consortium name="The Broad Institute Genome Sequencing Center for Infectious Disease"/>
            <person name="Wu L."/>
            <person name="Ma J."/>
        </authorList>
    </citation>
    <scope>NUCLEOTIDE SEQUENCE [LARGE SCALE GENOMIC DNA]</scope>
    <source>
        <strain evidence="2">JCM 16953</strain>
    </source>
</reference>
<name>A0ABP7I127_9ACTN</name>
<gene>
    <name evidence="1" type="ORF">GCM10022242_10050</name>
</gene>
<evidence type="ECO:0000313" key="2">
    <source>
        <dbReference type="Proteomes" id="UP001501821"/>
    </source>
</evidence>
<dbReference type="EMBL" id="BAABAH010000002">
    <property type="protein sequence ID" value="GAA3809245.1"/>
    <property type="molecule type" value="Genomic_DNA"/>
</dbReference>
<protein>
    <submittedName>
        <fullName evidence="1">Uncharacterized protein</fullName>
    </submittedName>
</protein>
<keyword evidence="2" id="KW-1185">Reference proteome</keyword>